<dbReference type="GO" id="GO:0016020">
    <property type="term" value="C:membrane"/>
    <property type="evidence" value="ECO:0007669"/>
    <property type="project" value="GOC"/>
</dbReference>
<dbReference type="Pfam" id="PF13720">
    <property type="entry name" value="Acetyltransf_11"/>
    <property type="match status" value="1"/>
</dbReference>
<sequence>MSVHPAAIIEDGALVHETVSVGPWSIIEAGAEIGEGCRIESCVRIFAPTRLGAFNRVCHGATLGAEAQDLSFDPARARPLVIGDHNHFKEGVNISCGIKSAEGTRIGSHNYWMAYTHVGHDCVVGDHNIFANTAGLAGHVEVQDHCFISGAVAVHQFCRIGSYAMVGGLTGVAQDVPPFALADGHRARLVGLNVVGLRRGGFTQEARNRIKAVYRLVFRSGLRQAEALLQAATEHPGPETDQLVQFIQSSRRGLISFAARPAAGTRGTE</sequence>
<dbReference type="GO" id="GO:0009245">
    <property type="term" value="P:lipid A biosynthetic process"/>
    <property type="evidence" value="ECO:0007669"/>
    <property type="project" value="UniProtKB-KW"/>
</dbReference>
<reference evidence="7 8" key="1">
    <citation type="submission" date="2017-03" db="EMBL/GenBank/DDBJ databases">
        <title>Complete genome sequence of Candidatus 'Thiodictyon syntrophicum' sp. nov. strain Cad16T, a photolithoautotroph purple sulfur bacterium isolated from an alpine meromictic lake.</title>
        <authorList>
            <person name="Luedin S.M."/>
            <person name="Pothier J.F."/>
            <person name="Danza F."/>
            <person name="Storelli N."/>
            <person name="Wittwer M."/>
            <person name="Tonolla M."/>
        </authorList>
    </citation>
    <scope>NUCLEOTIDE SEQUENCE [LARGE SCALE GENOMIC DNA]</scope>
    <source>
        <strain evidence="7 8">Cad16T</strain>
    </source>
</reference>
<proteinExistence type="predicted"/>
<dbReference type="NCBIfam" id="TIGR01852">
    <property type="entry name" value="lipid_A_lpxA"/>
    <property type="match status" value="1"/>
</dbReference>
<evidence type="ECO:0000313" key="7">
    <source>
        <dbReference type="EMBL" id="AUB79796.1"/>
    </source>
</evidence>
<dbReference type="InterPro" id="IPR037157">
    <property type="entry name" value="Acetyltransf_C_sf"/>
</dbReference>
<evidence type="ECO:0000256" key="5">
    <source>
        <dbReference type="ARBA" id="ARBA00023315"/>
    </source>
</evidence>
<keyword evidence="5 7" id="KW-0012">Acyltransferase</keyword>
<evidence type="ECO:0000259" key="6">
    <source>
        <dbReference type="Pfam" id="PF13720"/>
    </source>
</evidence>
<keyword evidence="8" id="KW-1185">Reference proteome</keyword>
<dbReference type="InterPro" id="IPR010137">
    <property type="entry name" value="Lipid_A_LpxA"/>
</dbReference>
<dbReference type="CDD" id="cd03351">
    <property type="entry name" value="LbH_UDP-GlcNAc_AT"/>
    <property type="match status" value="1"/>
</dbReference>
<evidence type="ECO:0000256" key="4">
    <source>
        <dbReference type="ARBA" id="ARBA00023098"/>
    </source>
</evidence>
<keyword evidence="3 7" id="KW-0808">Transferase</keyword>
<keyword evidence="2" id="KW-0441">Lipid A biosynthesis</keyword>
<organism evidence="7 8">
    <name type="scientific">Candidatus Thiodictyon syntrophicum</name>
    <dbReference type="NCBI Taxonomy" id="1166950"/>
    <lineage>
        <taxon>Bacteria</taxon>
        <taxon>Pseudomonadati</taxon>
        <taxon>Pseudomonadota</taxon>
        <taxon>Gammaproteobacteria</taxon>
        <taxon>Chromatiales</taxon>
        <taxon>Chromatiaceae</taxon>
        <taxon>Thiodictyon</taxon>
    </lineage>
</organism>
<dbReference type="InterPro" id="IPR011004">
    <property type="entry name" value="Trimer_LpxA-like_sf"/>
</dbReference>
<dbReference type="PIRSF" id="PIRSF000456">
    <property type="entry name" value="UDP-GlcNAc_acltr"/>
    <property type="match status" value="1"/>
</dbReference>
<dbReference type="Proteomes" id="UP000232638">
    <property type="component" value="Chromosome"/>
</dbReference>
<dbReference type="Pfam" id="PF00132">
    <property type="entry name" value="Hexapep"/>
    <property type="match status" value="2"/>
</dbReference>
<dbReference type="InterPro" id="IPR001451">
    <property type="entry name" value="Hexapep"/>
</dbReference>
<dbReference type="Gene3D" id="1.20.1180.10">
    <property type="entry name" value="Udp N-acetylglucosamine O-acyltransferase, C-terminal domain"/>
    <property type="match status" value="1"/>
</dbReference>
<dbReference type="PANTHER" id="PTHR43480">
    <property type="entry name" value="ACYL-[ACYL-CARRIER-PROTEIN]--UDP-N-ACETYLGLUCOSAMINE O-ACYLTRANSFERASE"/>
    <property type="match status" value="1"/>
</dbReference>
<gene>
    <name evidence="7" type="ORF">THSYN_01680</name>
</gene>
<dbReference type="KEGG" id="tsy:THSYN_01680"/>
<evidence type="ECO:0000313" key="8">
    <source>
        <dbReference type="Proteomes" id="UP000232638"/>
    </source>
</evidence>
<dbReference type="GO" id="GO:0008780">
    <property type="term" value="F:acyl-[acyl-carrier-protein]-UDP-N-acetylglucosamine O-acyltransferase activity"/>
    <property type="evidence" value="ECO:0007669"/>
    <property type="project" value="InterPro"/>
</dbReference>
<dbReference type="NCBIfam" id="NF003657">
    <property type="entry name" value="PRK05289.1"/>
    <property type="match status" value="1"/>
</dbReference>
<dbReference type="PANTHER" id="PTHR43480:SF1">
    <property type="entry name" value="ACYL-[ACYL-CARRIER-PROTEIN]--UDP-N-ACETYLGLUCOSAMINE O-ACYLTRANSFERASE, MITOCHONDRIAL-RELATED"/>
    <property type="match status" value="1"/>
</dbReference>
<dbReference type="Gene3D" id="2.160.10.10">
    <property type="entry name" value="Hexapeptide repeat proteins"/>
    <property type="match status" value="1"/>
</dbReference>
<keyword evidence="1" id="KW-0444">Lipid biosynthesis</keyword>
<accession>A0A2K8U2I3</accession>
<dbReference type="SUPFAM" id="SSF51161">
    <property type="entry name" value="Trimeric LpxA-like enzymes"/>
    <property type="match status" value="1"/>
</dbReference>
<evidence type="ECO:0000256" key="2">
    <source>
        <dbReference type="ARBA" id="ARBA00022556"/>
    </source>
</evidence>
<evidence type="ECO:0000256" key="3">
    <source>
        <dbReference type="ARBA" id="ARBA00022679"/>
    </source>
</evidence>
<dbReference type="EMBL" id="CP020370">
    <property type="protein sequence ID" value="AUB79796.1"/>
    <property type="molecule type" value="Genomic_DNA"/>
</dbReference>
<keyword evidence="4" id="KW-0443">Lipid metabolism</keyword>
<feature type="domain" description="UDP N-acetylglucosamine O-acyltransferase C-terminal" evidence="6">
    <location>
        <begin position="175"/>
        <end position="255"/>
    </location>
</feature>
<dbReference type="RefSeq" id="WP_100917613.1">
    <property type="nucleotide sequence ID" value="NZ_CP020370.1"/>
</dbReference>
<name>A0A2K8U2I3_9GAMM</name>
<dbReference type="InterPro" id="IPR029098">
    <property type="entry name" value="Acetyltransf_C"/>
</dbReference>
<protein>
    <submittedName>
        <fullName evidence="7">Acyl-[acyl-carrier-protein]--UDP-N-acetylglucosamine O-acyltransferase</fullName>
    </submittedName>
</protein>
<dbReference type="AlphaFoldDB" id="A0A2K8U2I3"/>
<evidence type="ECO:0000256" key="1">
    <source>
        <dbReference type="ARBA" id="ARBA00022516"/>
    </source>
</evidence>
<dbReference type="OrthoDB" id="9807278at2"/>